<feature type="signal peptide" evidence="1">
    <location>
        <begin position="1"/>
        <end position="22"/>
    </location>
</feature>
<reference evidence="2 3" key="1">
    <citation type="journal article" date="2017" name="Int. J. Syst. Evol. Microbiol.">
        <title>Gemmobacter straminiformis sp. nov., isolated from an artificial fountain.</title>
        <authorList>
            <person name="Kang J.Y."/>
            <person name="Kim M.J."/>
            <person name="Chun J."/>
            <person name="Son K.P."/>
            <person name="Jahng K.Y."/>
        </authorList>
    </citation>
    <scope>NUCLEOTIDE SEQUENCE [LARGE SCALE GENOMIC DNA]</scope>
    <source>
        <strain evidence="2 3">CAM-8</strain>
    </source>
</reference>
<sequence length="107" mass="11660">MSRLAAALFATALMTAALPARAEDRRVTIVNNTGYTITNFYGSNTGADSWQEDILGKDLLPPGGSVVINFDDSSGYCMFDFRAVFEDGDEIIDQKIDVCTIGTFTYN</sequence>
<dbReference type="EMBL" id="JACLQD010000002">
    <property type="protein sequence ID" value="MBC2835351.1"/>
    <property type="molecule type" value="Genomic_DNA"/>
</dbReference>
<dbReference type="AlphaFoldDB" id="A0A842I6Y6"/>
<evidence type="ECO:0000313" key="3">
    <source>
        <dbReference type="Proteomes" id="UP000555411"/>
    </source>
</evidence>
<gene>
    <name evidence="2" type="ORF">H7F16_07510</name>
</gene>
<evidence type="ECO:0000256" key="1">
    <source>
        <dbReference type="SAM" id="SignalP"/>
    </source>
</evidence>
<protein>
    <recommendedName>
        <fullName evidence="4">Argininosuccinate lyase</fullName>
    </recommendedName>
</protein>
<keyword evidence="1" id="KW-0732">Signal</keyword>
<evidence type="ECO:0000313" key="2">
    <source>
        <dbReference type="EMBL" id="MBC2835351.1"/>
    </source>
</evidence>
<dbReference type="Proteomes" id="UP000555411">
    <property type="component" value="Unassembled WGS sequence"/>
</dbReference>
<name>A0A842I6Y6_9RHOB</name>
<accession>A0A842I6Y6</accession>
<comment type="caution">
    <text evidence="2">The sequence shown here is derived from an EMBL/GenBank/DDBJ whole genome shotgun (WGS) entry which is preliminary data.</text>
</comment>
<evidence type="ECO:0008006" key="4">
    <source>
        <dbReference type="Google" id="ProtNLM"/>
    </source>
</evidence>
<organism evidence="2 3">
    <name type="scientific">Paragemmobacter straminiformis</name>
    <dbReference type="NCBI Taxonomy" id="2045119"/>
    <lineage>
        <taxon>Bacteria</taxon>
        <taxon>Pseudomonadati</taxon>
        <taxon>Pseudomonadota</taxon>
        <taxon>Alphaproteobacteria</taxon>
        <taxon>Rhodobacterales</taxon>
        <taxon>Paracoccaceae</taxon>
        <taxon>Paragemmobacter</taxon>
    </lineage>
</organism>
<keyword evidence="3" id="KW-1185">Reference proteome</keyword>
<feature type="chain" id="PRO_5032908774" description="Argininosuccinate lyase" evidence="1">
    <location>
        <begin position="23"/>
        <end position="107"/>
    </location>
</feature>
<proteinExistence type="predicted"/>